<dbReference type="SUPFAM" id="SSF51735">
    <property type="entry name" value="NAD(P)-binding Rossmann-fold domains"/>
    <property type="match status" value="1"/>
</dbReference>
<dbReference type="Proteomes" id="UP000029692">
    <property type="component" value="Unassembled WGS sequence"/>
</dbReference>
<dbReference type="eggNOG" id="COG0451">
    <property type="taxonomic scope" value="Bacteria"/>
</dbReference>
<feature type="domain" description="NAD-dependent epimerase/dehydratase" evidence="2">
    <location>
        <begin position="3"/>
        <end position="240"/>
    </location>
</feature>
<dbReference type="OrthoDB" id="9779902at2"/>
<dbReference type="PANTHER" id="PTHR42687:SF1">
    <property type="entry name" value="L-THREONINE 3-DEHYDROGENASE, MITOCHONDRIAL"/>
    <property type="match status" value="1"/>
</dbReference>
<gene>
    <name evidence="3" type="ORF">DC28_03870</name>
</gene>
<organism evidence="3 4">
    <name type="scientific">Spirochaeta lutea</name>
    <dbReference type="NCBI Taxonomy" id="1480694"/>
    <lineage>
        <taxon>Bacteria</taxon>
        <taxon>Pseudomonadati</taxon>
        <taxon>Spirochaetota</taxon>
        <taxon>Spirochaetia</taxon>
        <taxon>Spirochaetales</taxon>
        <taxon>Spirochaetaceae</taxon>
        <taxon>Spirochaeta</taxon>
    </lineage>
</organism>
<sequence length="325" mass="36162">MRVLVTGAFGQIGTELTEHLRAMHGSDQVMAADIRPPRAGSPAAGQPWVHLDVTDARALESLLTEHRFETIYHLAAILSGKGEENPQAAYHVNMTGTMNVLEAARKHGVGRLFLPSSIAVFGQDSPRDMTPNETVLRPGSMYGITKVAGELLLEYYVQRYGLDVRSLRFPGIISYKTEPGGGTTDYAVDIFVHAVQGRRYRCFLTEGTRLPFMYMKDVIRAVDALMDAPAELLTRRCYNISGFSADPGDFIREIRRVYGDFAVSFKPDFRQDIADSWPRSVDDSPARQDWGWHPEYDLSRVSQDMLKHVSQILQQAPGLGCLPGA</sequence>
<dbReference type="Pfam" id="PF01370">
    <property type="entry name" value="Epimerase"/>
    <property type="match status" value="1"/>
</dbReference>
<proteinExistence type="inferred from homology"/>
<accession>A0A098R162</accession>
<reference evidence="3 4" key="1">
    <citation type="submission" date="2014-05" db="EMBL/GenBank/DDBJ databases">
        <title>De novo Genome Sequence of Spirocheata sp.</title>
        <authorList>
            <person name="Shivani Y."/>
            <person name="Subhash Y."/>
            <person name="Tushar L."/>
            <person name="Sasikala C."/>
            <person name="Ramana C.V."/>
        </authorList>
    </citation>
    <scope>NUCLEOTIDE SEQUENCE [LARGE SCALE GENOMIC DNA]</scope>
    <source>
        <strain evidence="3 4">JC230</strain>
    </source>
</reference>
<evidence type="ECO:0000256" key="1">
    <source>
        <dbReference type="ARBA" id="ARBA00007637"/>
    </source>
</evidence>
<comment type="caution">
    <text evidence="3">The sequence shown here is derived from an EMBL/GenBank/DDBJ whole genome shotgun (WGS) entry which is preliminary data.</text>
</comment>
<dbReference type="RefSeq" id="WP_037546105.1">
    <property type="nucleotide sequence ID" value="NZ_JNUP01000029.1"/>
</dbReference>
<comment type="similarity">
    <text evidence="1">Belongs to the NAD(P)-dependent epimerase/dehydratase family.</text>
</comment>
<dbReference type="EMBL" id="JNUP01000029">
    <property type="protein sequence ID" value="KGE73413.1"/>
    <property type="molecule type" value="Genomic_DNA"/>
</dbReference>
<dbReference type="GO" id="GO:0006567">
    <property type="term" value="P:L-threonine catabolic process"/>
    <property type="evidence" value="ECO:0007669"/>
    <property type="project" value="TreeGrafter"/>
</dbReference>
<evidence type="ECO:0000259" key="2">
    <source>
        <dbReference type="Pfam" id="PF01370"/>
    </source>
</evidence>
<name>A0A098R162_9SPIO</name>
<keyword evidence="4" id="KW-1185">Reference proteome</keyword>
<evidence type="ECO:0000313" key="3">
    <source>
        <dbReference type="EMBL" id="KGE73413.1"/>
    </source>
</evidence>
<dbReference type="STRING" id="1480694.DC28_03870"/>
<dbReference type="GO" id="GO:0008743">
    <property type="term" value="F:L-threonine 3-dehydrogenase activity"/>
    <property type="evidence" value="ECO:0007669"/>
    <property type="project" value="TreeGrafter"/>
</dbReference>
<dbReference type="AlphaFoldDB" id="A0A098R162"/>
<protein>
    <recommendedName>
        <fullName evidence="2">NAD-dependent epimerase/dehydratase domain-containing protein</fullName>
    </recommendedName>
</protein>
<dbReference type="InterPro" id="IPR036291">
    <property type="entry name" value="NAD(P)-bd_dom_sf"/>
</dbReference>
<dbReference type="PANTHER" id="PTHR42687">
    <property type="entry name" value="L-THREONINE 3-DEHYDROGENASE"/>
    <property type="match status" value="1"/>
</dbReference>
<evidence type="ECO:0000313" key="4">
    <source>
        <dbReference type="Proteomes" id="UP000029692"/>
    </source>
</evidence>
<dbReference type="InterPro" id="IPR051225">
    <property type="entry name" value="NAD(P)_epim/dehydratase"/>
</dbReference>
<dbReference type="Gene3D" id="3.40.50.720">
    <property type="entry name" value="NAD(P)-binding Rossmann-like Domain"/>
    <property type="match status" value="1"/>
</dbReference>
<dbReference type="InterPro" id="IPR001509">
    <property type="entry name" value="Epimerase_deHydtase"/>
</dbReference>